<dbReference type="InterPro" id="IPR010104">
    <property type="entry name" value="TonB_rcpt_bac"/>
</dbReference>
<evidence type="ECO:0000256" key="1">
    <source>
        <dbReference type="ARBA" id="ARBA00004442"/>
    </source>
</evidence>
<organism evidence="9 10">
    <name type="scientific">Scleromatobacter humisilvae</name>
    <dbReference type="NCBI Taxonomy" id="2897159"/>
    <lineage>
        <taxon>Bacteria</taxon>
        <taxon>Pseudomonadati</taxon>
        <taxon>Pseudomonadota</taxon>
        <taxon>Betaproteobacteria</taxon>
        <taxon>Burkholderiales</taxon>
        <taxon>Sphaerotilaceae</taxon>
        <taxon>Scleromatobacter</taxon>
    </lineage>
</organism>
<keyword evidence="9" id="KW-0675">Receptor</keyword>
<feature type="domain" description="TonB-dependent receptor-like beta-barrel" evidence="7">
    <location>
        <begin position="460"/>
        <end position="917"/>
    </location>
</feature>
<dbReference type="Gene3D" id="2.40.170.20">
    <property type="entry name" value="TonB-dependent receptor, beta-barrel domain"/>
    <property type="match status" value="1"/>
</dbReference>
<evidence type="ECO:0000259" key="8">
    <source>
        <dbReference type="Pfam" id="PF07715"/>
    </source>
</evidence>
<proteinExistence type="inferred from homology"/>
<dbReference type="InterPro" id="IPR037066">
    <property type="entry name" value="Plug_dom_sf"/>
</dbReference>
<evidence type="ECO:0000259" key="7">
    <source>
        <dbReference type="Pfam" id="PF00593"/>
    </source>
</evidence>
<comment type="similarity">
    <text evidence="2 5">Belongs to the TonB-dependent receptor family.</text>
</comment>
<evidence type="ECO:0000256" key="4">
    <source>
        <dbReference type="ARBA" id="ARBA00023237"/>
    </source>
</evidence>
<dbReference type="NCBIfam" id="TIGR01782">
    <property type="entry name" value="TonB-Xanth-Caul"/>
    <property type="match status" value="1"/>
</dbReference>
<keyword evidence="3 5" id="KW-0472">Membrane</keyword>
<evidence type="ECO:0000256" key="2">
    <source>
        <dbReference type="ARBA" id="ARBA00009810"/>
    </source>
</evidence>
<keyword evidence="10" id="KW-1185">Reference proteome</keyword>
<feature type="domain" description="TonB-dependent receptor plug" evidence="8">
    <location>
        <begin position="66"/>
        <end position="187"/>
    </location>
</feature>
<evidence type="ECO:0000256" key="3">
    <source>
        <dbReference type="ARBA" id="ARBA00023136"/>
    </source>
</evidence>
<dbReference type="PANTHER" id="PTHR40980">
    <property type="entry name" value="PLUG DOMAIN-CONTAINING PROTEIN"/>
    <property type="match status" value="1"/>
</dbReference>
<dbReference type="InterPro" id="IPR000531">
    <property type="entry name" value="Beta-barrel_TonB"/>
</dbReference>
<dbReference type="SUPFAM" id="SSF56935">
    <property type="entry name" value="Porins"/>
    <property type="match status" value="1"/>
</dbReference>
<dbReference type="EMBL" id="JAJLJH010000005">
    <property type="protein sequence ID" value="MCK9687548.1"/>
    <property type="molecule type" value="Genomic_DNA"/>
</dbReference>
<dbReference type="InterPro" id="IPR012910">
    <property type="entry name" value="Plug_dom"/>
</dbReference>
<dbReference type="Pfam" id="PF07715">
    <property type="entry name" value="Plug"/>
    <property type="match status" value="1"/>
</dbReference>
<keyword evidence="5" id="KW-0798">TonB box</keyword>
<sequence length="950" mass="101772">MSFRLNPFASAALLMSGAIAPAFAQPAAPAPQPAASAAPPAPLDVQTVEVKGIRASYASSLSNKKGADSVVEVVTAEDIGKLPAKNVADTVQRLPGVNISSNSGGDGAFADANRVSIRGTAPSLTQTLINGHSVGSADWFIANQGVNGGASGRSVSYDLLPAEIVGKVTVYKTAQADLIEGGATGSVDIETRSPLSLTKQLTLDGSATAAYSTSTRKTDPQVSGLVGWKNDARTFGVILQAFSEKRHDRRDGQEFLGYNTVSFQDIYGLAPIANPANDPTIAAQNAANAAQLAALHASKPGLDGATFANNVNATLLEMDMQRKGAMLDLEFKPTSRLRLEVNGFYSKLTETNQDSSLETEQTALIGMGVLPDSYQVNSGGLLTQATWNQSSMPDYATTGAYVADYDKYYRPNESARVWYTDVDLELAVSDSLRVTGKLGKTQAVGATPNEYAYVTNVGNTGLSYQMNGLYKPGDVSFPGYANTGNYNDPHLFLAYDGLSKVKSTDQETYFQSDAEYATELGVLDAIKFGVRLTNHSRSVLDYYNDGCEAQIPDDTYTQCVGIAQWAGQVENRYGQGLHGGPGFLTNIWQLSPGEITGYVNAPGNLPASSLPYSWPSSFVVNEKTQALYGMAKLVGEQWKGNAGLRVVRTRQVAHYNEGADAAAPGDTVYPDPHNGDYIHVTTTKTYTDLLPSANFSYDFTRNLIGRAAASRTMTRADYTDLAGAVSLNGQNGTGSGGNPQLKPVRSTNWDASLEWYFAPQALLEVGVFYMDLTSYIGYGQTTVLAPNLQQNPIVSTPTYPYTVAQPVNDKGTNKGFELAWQQPIAYGFGVNLNYTWALGRDSNGAPLAGSSKHTYNAEGWYENDFLSARLIYSYRSDFLTGIVSALPQYVAGSGDVSASVNFKLTDQLSVSFDAKNLAGTLARQYVVQKDMPAAIYNNGKQFYLGLKYSL</sequence>
<dbReference type="PANTHER" id="PTHR40980:SF3">
    <property type="entry name" value="TONB-DEPENDENT RECEPTOR-LIKE BETA-BARREL DOMAIN-CONTAINING PROTEIN"/>
    <property type="match status" value="1"/>
</dbReference>
<dbReference type="GO" id="GO:0009279">
    <property type="term" value="C:cell outer membrane"/>
    <property type="evidence" value="ECO:0007669"/>
    <property type="project" value="UniProtKB-SubCell"/>
</dbReference>
<dbReference type="Pfam" id="PF00593">
    <property type="entry name" value="TonB_dep_Rec_b-barrel"/>
    <property type="match status" value="1"/>
</dbReference>
<protein>
    <submittedName>
        <fullName evidence="9">TonB-dependent receptor</fullName>
    </submittedName>
</protein>
<dbReference type="Gene3D" id="2.170.130.10">
    <property type="entry name" value="TonB-dependent receptor, plug domain"/>
    <property type="match status" value="1"/>
</dbReference>
<gene>
    <name evidence="9" type="ORF">LPC04_17735</name>
</gene>
<keyword evidence="6" id="KW-0732">Signal</keyword>
<evidence type="ECO:0000256" key="6">
    <source>
        <dbReference type="SAM" id="SignalP"/>
    </source>
</evidence>
<comment type="subcellular location">
    <subcellularLocation>
        <location evidence="1 5">Cell outer membrane</location>
    </subcellularLocation>
</comment>
<evidence type="ECO:0000313" key="9">
    <source>
        <dbReference type="EMBL" id="MCK9687548.1"/>
    </source>
</evidence>
<keyword evidence="4" id="KW-0998">Cell outer membrane</keyword>
<comment type="caution">
    <text evidence="9">The sequence shown here is derived from an EMBL/GenBank/DDBJ whole genome shotgun (WGS) entry which is preliminary data.</text>
</comment>
<dbReference type="AlphaFoldDB" id="A0A9X1YJX9"/>
<dbReference type="InterPro" id="IPR036942">
    <property type="entry name" value="Beta-barrel_TonB_sf"/>
</dbReference>
<dbReference type="Proteomes" id="UP001139353">
    <property type="component" value="Unassembled WGS sequence"/>
</dbReference>
<evidence type="ECO:0000256" key="5">
    <source>
        <dbReference type="RuleBase" id="RU003357"/>
    </source>
</evidence>
<dbReference type="RefSeq" id="WP_275683592.1">
    <property type="nucleotide sequence ID" value="NZ_JAJLJH010000005.1"/>
</dbReference>
<accession>A0A9X1YJX9</accession>
<feature type="chain" id="PRO_5040766787" evidence="6">
    <location>
        <begin position="25"/>
        <end position="950"/>
    </location>
</feature>
<reference evidence="9" key="1">
    <citation type="submission" date="2021-11" db="EMBL/GenBank/DDBJ databases">
        <title>BS-T2-15 a new species belonging to the Comamonadaceae family isolated from the soil of a French oak forest.</title>
        <authorList>
            <person name="Mieszkin S."/>
            <person name="Alain K."/>
        </authorList>
    </citation>
    <scope>NUCLEOTIDE SEQUENCE</scope>
    <source>
        <strain evidence="9">BS-T2-15</strain>
    </source>
</reference>
<feature type="signal peptide" evidence="6">
    <location>
        <begin position="1"/>
        <end position="24"/>
    </location>
</feature>
<evidence type="ECO:0000313" key="10">
    <source>
        <dbReference type="Proteomes" id="UP001139353"/>
    </source>
</evidence>
<name>A0A9X1YJX9_9BURK</name>